<keyword evidence="2" id="KW-1185">Reference proteome</keyword>
<evidence type="ECO:0000313" key="2">
    <source>
        <dbReference type="Proteomes" id="UP000671973"/>
    </source>
</evidence>
<gene>
    <name evidence="1" type="ORF">Ab1vBOLIVR1_gp25</name>
</gene>
<name>A0A858MU11_9CAUD</name>
<accession>A0A858MU11</accession>
<reference evidence="1 2" key="1">
    <citation type="submission" date="2020-03" db="EMBL/GenBank/DDBJ databases">
        <authorList>
            <person name="Holtappels D."/>
            <person name="Bomans J.P.J."/>
            <person name="Lavigne R."/>
            <person name="Wagemans J."/>
        </authorList>
    </citation>
    <scope>NUCLEOTIDE SEQUENCE [LARGE SCALE GENOMIC DNA]</scope>
    <source>
        <strain evidence="1 2">OLIVR1</strain>
    </source>
</reference>
<dbReference type="EMBL" id="MT234338">
    <property type="protein sequence ID" value="QIW87220.1"/>
    <property type="molecule type" value="Genomic_DNA"/>
</dbReference>
<dbReference type="Proteomes" id="UP000671973">
    <property type="component" value="Segment"/>
</dbReference>
<sequence>MKFRVHYVLEGEKYTKDVEADRPEDAAKHVRKTVQGAIVSKTKVVREA</sequence>
<evidence type="ECO:0000313" key="1">
    <source>
        <dbReference type="EMBL" id="QIW87220.1"/>
    </source>
</evidence>
<organism evidence="1 2">
    <name type="scientific">Agrobacterium phage OLIVR1</name>
    <dbReference type="NCBI Taxonomy" id="2723769"/>
    <lineage>
        <taxon>Viruses</taxon>
        <taxon>Duplodnaviria</taxon>
        <taxon>Heunggongvirae</taxon>
        <taxon>Uroviricota</taxon>
        <taxon>Caudoviricetes</taxon>
        <taxon>Schitoviridae</taxon>
        <taxon>Oliverunavirus</taxon>
        <taxon>Oliverunavirus OLIVR1</taxon>
    </lineage>
</organism>
<proteinExistence type="predicted"/>
<protein>
    <submittedName>
        <fullName evidence="1">Uncharacterized protein</fullName>
    </submittedName>
</protein>